<dbReference type="Pfam" id="PF00005">
    <property type="entry name" value="ABC_tran"/>
    <property type="match status" value="1"/>
</dbReference>
<name>A0A6J4TGS9_9BACT</name>
<dbReference type="InterPro" id="IPR003593">
    <property type="entry name" value="AAA+_ATPase"/>
</dbReference>
<dbReference type="InterPro" id="IPR027417">
    <property type="entry name" value="P-loop_NTPase"/>
</dbReference>
<dbReference type="Gene3D" id="3.40.50.300">
    <property type="entry name" value="P-loop containing nucleotide triphosphate hydrolases"/>
    <property type="match status" value="1"/>
</dbReference>
<proteinExistence type="predicted"/>
<evidence type="ECO:0000256" key="1">
    <source>
        <dbReference type="ARBA" id="ARBA00022741"/>
    </source>
</evidence>
<evidence type="ECO:0000256" key="2">
    <source>
        <dbReference type="ARBA" id="ARBA00022840"/>
    </source>
</evidence>
<accession>A0A6J4TGS9</accession>
<dbReference type="GO" id="GO:0016887">
    <property type="term" value="F:ATP hydrolysis activity"/>
    <property type="evidence" value="ECO:0007669"/>
    <property type="project" value="InterPro"/>
</dbReference>
<organism evidence="4">
    <name type="scientific">uncultured Thermomicrobiales bacterium</name>
    <dbReference type="NCBI Taxonomy" id="1645740"/>
    <lineage>
        <taxon>Bacteria</taxon>
        <taxon>Pseudomonadati</taxon>
        <taxon>Thermomicrobiota</taxon>
        <taxon>Thermomicrobia</taxon>
        <taxon>Thermomicrobiales</taxon>
        <taxon>environmental samples</taxon>
    </lineage>
</organism>
<gene>
    <name evidence="4" type="ORF">AVDCRST_MAG73-324</name>
</gene>
<dbReference type="CDD" id="cd03216">
    <property type="entry name" value="ABC_Carb_Monos_I"/>
    <property type="match status" value="1"/>
</dbReference>
<dbReference type="PANTHER" id="PTHR43790">
    <property type="entry name" value="CARBOHYDRATE TRANSPORT ATP-BINDING PROTEIN MG119-RELATED"/>
    <property type="match status" value="1"/>
</dbReference>
<dbReference type="GO" id="GO:0005524">
    <property type="term" value="F:ATP binding"/>
    <property type="evidence" value="ECO:0007669"/>
    <property type="project" value="UniProtKB-KW"/>
</dbReference>
<keyword evidence="1" id="KW-0547">Nucleotide-binding</keyword>
<protein>
    <submittedName>
        <fullName evidence="4">Fructose ABC transporter, ATP-binding component FrcA</fullName>
    </submittedName>
</protein>
<feature type="domain" description="ABC transporter" evidence="3">
    <location>
        <begin position="12"/>
        <end position="254"/>
    </location>
</feature>
<evidence type="ECO:0000259" key="3">
    <source>
        <dbReference type="PROSITE" id="PS50893"/>
    </source>
</evidence>
<sequence>MDGTRDDPEPVLQAVGIDKYFGPVRALTNVHFAARAGEIVALIGDNGAGKSTLINVLTGVLPHDGGEIVFDGRPVRLSSPQEARALGIETVYQDLAIAPHLDAVANIFLGRELRLPGPLGALGFLDRRRMLKETEEQLGRLRVRVPGLGRRMTTLSGGQRQGVAVARAVMWASKVVIMDEPTAAFGVAQTGQVLDLMRQVRDTGIPVVFISHNMPHVFEVADRIVVLRLGEIVEELDPKSASIDDAVRAMTGSTRFTGVGIKAEFVARTGEGRSVGNA</sequence>
<dbReference type="SMART" id="SM00382">
    <property type="entry name" value="AAA"/>
    <property type="match status" value="1"/>
</dbReference>
<dbReference type="PROSITE" id="PS50893">
    <property type="entry name" value="ABC_TRANSPORTER_2"/>
    <property type="match status" value="1"/>
</dbReference>
<dbReference type="AlphaFoldDB" id="A0A6J4TGS9"/>
<dbReference type="InterPro" id="IPR003439">
    <property type="entry name" value="ABC_transporter-like_ATP-bd"/>
</dbReference>
<reference evidence="4" key="1">
    <citation type="submission" date="2020-02" db="EMBL/GenBank/DDBJ databases">
        <authorList>
            <person name="Meier V. D."/>
        </authorList>
    </citation>
    <scope>NUCLEOTIDE SEQUENCE</scope>
    <source>
        <strain evidence="4">AVDCRST_MAG73</strain>
    </source>
</reference>
<dbReference type="InterPro" id="IPR050107">
    <property type="entry name" value="ABC_carbohydrate_import_ATPase"/>
</dbReference>
<dbReference type="EMBL" id="CADCWE010000019">
    <property type="protein sequence ID" value="CAA9523429.1"/>
    <property type="molecule type" value="Genomic_DNA"/>
</dbReference>
<dbReference type="PANTHER" id="PTHR43790:SF8">
    <property type="entry name" value="SUGAR ABC TRANSPORTER ATP-BINDING PROTEIN"/>
    <property type="match status" value="1"/>
</dbReference>
<dbReference type="SUPFAM" id="SSF52540">
    <property type="entry name" value="P-loop containing nucleoside triphosphate hydrolases"/>
    <property type="match status" value="1"/>
</dbReference>
<evidence type="ECO:0000313" key="4">
    <source>
        <dbReference type="EMBL" id="CAA9523429.1"/>
    </source>
</evidence>
<keyword evidence="2 4" id="KW-0067">ATP-binding</keyword>